<dbReference type="Pfam" id="PF13332">
    <property type="entry name" value="Fil_haemagg_2"/>
    <property type="match status" value="6"/>
</dbReference>
<feature type="region of interest" description="Disordered" evidence="1">
    <location>
        <begin position="2320"/>
        <end position="2342"/>
    </location>
</feature>
<feature type="domain" description="Filamentous haemagglutinin FhaB/tRNA nuclease CdiA-like TPS" evidence="2">
    <location>
        <begin position="76"/>
        <end position="197"/>
    </location>
</feature>
<dbReference type="Gene3D" id="2.160.20.10">
    <property type="entry name" value="Single-stranded right-handed beta-helix, Pectin lyase-like"/>
    <property type="match status" value="1"/>
</dbReference>
<organism evidence="3 4">
    <name type="scientific">Stenotrophomonas maltophilia (strain K279a)</name>
    <dbReference type="NCBI Taxonomy" id="522373"/>
    <lineage>
        <taxon>Bacteria</taxon>
        <taxon>Pseudomonadati</taxon>
        <taxon>Pseudomonadota</taxon>
        <taxon>Gammaproteobacteria</taxon>
        <taxon>Lysobacterales</taxon>
        <taxon>Lysobacteraceae</taxon>
        <taxon>Stenotrophomonas</taxon>
        <taxon>Stenotrophomonas maltophilia group</taxon>
    </lineage>
</organism>
<keyword evidence="4" id="KW-1185">Reference proteome</keyword>
<evidence type="ECO:0000256" key="1">
    <source>
        <dbReference type="SAM" id="MobiDB-lite"/>
    </source>
</evidence>
<dbReference type="InterPro" id="IPR010069">
    <property type="entry name" value="CdiA_FHA1_rpt"/>
</dbReference>
<dbReference type="Pfam" id="PF05860">
    <property type="entry name" value="TPS"/>
    <property type="match status" value="1"/>
</dbReference>
<dbReference type="GO" id="GO:0003824">
    <property type="term" value="F:catalytic activity"/>
    <property type="evidence" value="ECO:0007669"/>
    <property type="project" value="UniProtKB-ARBA"/>
</dbReference>
<dbReference type="Pfam" id="PF05594">
    <property type="entry name" value="Fil_haemagg"/>
    <property type="match status" value="13"/>
</dbReference>
<proteinExistence type="predicted"/>
<evidence type="ECO:0000313" key="4">
    <source>
        <dbReference type="Proteomes" id="UP000008840"/>
    </source>
</evidence>
<dbReference type="InterPro" id="IPR011050">
    <property type="entry name" value="Pectin_lyase_fold/virulence"/>
</dbReference>
<feature type="compositionally biased region" description="Low complexity" evidence="1">
    <location>
        <begin position="1875"/>
        <end position="1894"/>
    </location>
</feature>
<dbReference type="HOGENOM" id="CLU_000103_0_0_6"/>
<dbReference type="CDD" id="cd20726">
    <property type="entry name" value="CDI_toxin_BpE479_tRNase-like"/>
    <property type="match status" value="1"/>
</dbReference>
<feature type="region of interest" description="Disordered" evidence="1">
    <location>
        <begin position="1866"/>
        <end position="1933"/>
    </location>
</feature>
<feature type="compositionally biased region" description="Gly residues" evidence="1">
    <location>
        <begin position="1895"/>
        <end position="1904"/>
    </location>
</feature>
<accession>B2FLL9</accession>
<dbReference type="EnsemblBacteria" id="CAQ47817">
    <property type="protein sequence ID" value="CAQ47817"/>
    <property type="gene ID" value="Smlt4452"/>
</dbReference>
<sequence length="3515" mass="359835">MIGLLCVQFPSGLMEAPGMKNVFRSLSLSASGAGWATRLRTAMASATLALAFLAPGSSFAQVQVQAGEQARADQAANGVPVIQINRPNAGGVSHNRFQDYNVGREGQILNNSASTVQTQLGGYIQGNGNLQPGQSARLILNEVTSTNASRLQGHIEVAGRSAAVIVANPNGITCDGCGFINTTRGTLTTGTPVFGNDGSLSAFRVSRGTIRLEGNGLDAGNLEGVDLLARAVQLNAGLWAREVNVVTGANQIDAQTLATQAITGEGERPQFGLDVAALGGMYAGKIRLVGTEAGVGVRSTGQMVADAGDFILTQAGDVRLSGRTAAAGRLQIETDGDLKADGTQYAQGDLQIRARQASLAGSTSAGAAMAVRAIQNLDLAGSAQAAQMQLDAGGTLTLADTVKSAGSIALAAAQVQNHAQVTAGAGLAVRADTLAQDKGARLGAQALDVQARQVDNAGLLLGNQGVRMQAAQLHNAGQLYSDADVELDAASIDNEGIIGAGANLRAAADRITQLKDAELSAGGLLKIQARQQLDNAGRILSEQALELSAGGVDNQGTLEARQATLTVDRLRNSGTLQAVDLLALKSNARIDNDTIGSIQGGKGLQVDADVLDNAGIIGSAADARLSVATLDNRNRLEAGGTLTLQGGVLRQQAAATALARVVAVDVQKVINDGRLHGQQAMDLRATELSNSGVIYGRDRSQLRTTTLDNAGVIASDGALDARTDALHNRVGGNLSSAQSLQLDAVTLDNAGNVFAKGALTAKADVIDNRGDLYGAGDVDVTVRDSLDNQGSLVAGQTLQVRGRTLRSEGELGSERGNVQLSSDQALVLGGRTLAAGTLTAHAGGSLEQSGKVFAQQGVVLSADAGVTLKGTIDSAADLQVRSDGDLDNQAALFASGALSLQAAQALRTAADVQARTVTLQAAQASNRGRVLASGDIELRAGQIDNSGVIVAGLQTDGKVGSTGSVILDARQQLRNAGQINAGHQIHLLGDSLLLEGGQVWSGGTLLAQARSGEWRNIGGSLTAIGLLDLRATDLLRNAGSLQGTRIGLLAAALDNSAGELLQTGTDPFELSLSGALRNTGGRIAANAGSVHLKAAQLLNQGGRIEHAGTGVLKIETGTLDNSNAGLIVGNGEADVAVAGRLDNSGGTLTAGTGARVAGTEIVNTGGRLDAGGNLAVDAAGALDNRTGTIVQRGAGQLQVLASQLDNSNGLLGAEGNARVTSRTGDLRNVDGNLYARQELALDVAGALANQRGLVHGGTSLDLQIRQALDNSQGNIEAQGAANIRAASVGNRGGRIVANGAGQLTLESAAALDNRGGTLGSTGGALTLTAGSVDNRAEGGQAKLVAGTDLRLQTASLDNAGSMVHAANTLYLERAGAQVFNVGGQLSAGNLLRLDLAALDNSNGRLLSRQSQLTLGSLANGGGEISAYEALGARLQAFSGIGRLFGGSELRLTLAGDYVHGNGQRLESNGLLKLDVAGALVNQGRLESKGTLEVSAVRIENTAGGQFNATAGNGSGRVALSTAGDFSNAGRVDGDTVEVSAANITNTGTVMGNALELRASRITNGRDLGNTLVARDYNEGLMAATGRINLYANYIDNLDGELFSLGDIRLQGWNGGNAQQIRNRSGRIQAENDLTLAALGVANERRVLVTQHKVYSGNEGAADPDSGTFRVDGIDGPAPPGKLCPGDCAVLEVWTEHKDLVLEGTTVIAASAASQLISGRDMQMSGGSVDNRNSAIAAGRNLSINGRGSSNSEDPNDWAGVVNNEALAGYKVVQRTSTIDYTYRPCPSRCDFEIYGGSRALGTSTVTKQVTLAGGNASITAGRKVQIEAREVNNAVVTAHSGGTPLDVAGWQGNNAYAPELGQQQGAGAVGGNAGAPGAQQGVATGPASAQAQGAGTAGDTGSPGPGRVTTVPPPQVVGSPQNPLPGLSLPSGGLYTVNPGNQRWLVETDPRFANFGQWIGSDYMFQRLNLDPDKQLRRMGDDFYEQRLVMEQITGLTGRRYLDADQGDGMGQYRAMMDAGVTEAARQQLSVGVALSAEQVAALNEDIVWMVAQEVDGQKVLVPVVYLSQATANRLQLGGAAIAGESVEIRAGNVSNQGMIRADDRLTIDTGSLLNDRGGISAGGNARITAVEDILNNSGLIQGGNVALVAGRDLKSVSGIDVASIRSGGSLALEAGRDLALVGSQTRARGNAALEAGRDLNLTTQMQGDGSLRRTTLDVGGSLSLDAGHDLNLTAVTAKAGGSVHATAGNDINLNALTTTEQGGWGSNRYTRETLNASGIEAGGSLGMQAGQDVNLQAAQLKAGDGLAVVAGRDLNLQAETTTNTSQQQSRGKRFSQTTQSMDETVHGTSLQAGGDIALVAGRDANLTATQVGSTDGGISIAATRDVNLLAAQEDHSWEQETTRRKKGLLSSKTTTTYDATRDSLVVGTTLSGETVTIGAGRDVVAQAAQVAATGDVVVAATRDLTIGTATSTHSEEHDKTVKRSGVFGGGGFNLTIGQSKLEKGLEIEQSAPQGSLIGSTDGRVNLSAGNTLHITGSDVLSKTGTQLVGGQVVIDAAQGTTDVHQSTKQKSAGINVGLTGGVVDAALAAYGAAKAAGNAQDDRLKALYAVQAANAAAGVGGAMQQGASGATDGVSLRIGIGASSSSASQTSHDQSAVGSTIRSQGDVSIVATAGDLSIIGSRVKGDNVALAARDNITLRSETEDHTQSSKNKSGSGEIGFSIGAQTGWYVSASTAKGKGSGNGTTHVETVVDADRNLTVISGKDTTLQGAQLSGDKVVASIGGNLSIISEQDTDDYASKQTQAGGTFVYGSGGTVNIGQQKVESHLRSVQEQSGIVAGSGGFNITVGGNTHLEGGVIGSTADASKNRLDTGSLTVVDIENESRAKTSGGGIGTGMSSGGGISNPLGSAAGAGLSLLGGTKKNDSSTTRSDIAAGTVVVRDGNESALAGLDRTATGFDTDSALSAVDLRKMQERAEVMQLGGQLLFKGVGDLGGYLSQKAETEEGKAFWADGGNGRALLHGMAGAAMAALGGADALNGAVSAAGAEKAKIAISEFLESNKGNLSWEDYQSLMEVGSAMVGGALGGSTGANIAVTGDRFNRQLHPDEVKWIRFHAEEFAREQKISKEEAYRILLVEAAAYVDSKIQSDLSGVENNTDAIDFLRKNQNKYDWGTAFDSSDRDNFSKFSEELGRETGYFKDVYTAISGTAYAAGSTKDWRFEFQEPLRYYGDASRSQKGVAMVQAGAAALGIGAAAAVEFGGWCILNPYSCTKAISGAADAVMGDYVGGHSLAPVLPALVAAKAATTAEDTLRLSSSAAGAEIAGNAAKKGGLQSEQILKSVQNSSTETAGQAANRALTAGRELTPLFKDVETGLNSINPVRSNNRGRILELGLDPDKGKIAVHEGQAAVQLENSLGGTLKRTDPVQGSKNPDFVFVSGPYAGKTVDFMWTDGTKSTQINKFFSNNSAQNQRQLIDHVNKADMVPLDYRNLAPENQALVNSWIKMLTPEQQGKIIILR</sequence>
<dbReference type="InterPro" id="IPR008619">
    <property type="entry name" value="Filamentous_hemagglutn_rpt"/>
</dbReference>
<evidence type="ECO:0000259" key="2">
    <source>
        <dbReference type="SMART" id="SM00912"/>
    </source>
</evidence>
<dbReference type="Proteomes" id="UP000008840">
    <property type="component" value="Chromosome"/>
</dbReference>
<dbReference type="EMBL" id="AM743169">
    <property type="protein sequence ID" value="CAQ47817.1"/>
    <property type="molecule type" value="Genomic_DNA"/>
</dbReference>
<dbReference type="eggNOG" id="COG3210">
    <property type="taxonomic scope" value="Bacteria"/>
</dbReference>
<feature type="compositionally biased region" description="Low complexity" evidence="1">
    <location>
        <begin position="1905"/>
        <end position="1933"/>
    </location>
</feature>
<protein>
    <submittedName>
        <fullName evidence="3">Cell surface haemagluttinin protein</fullName>
    </submittedName>
</protein>
<gene>
    <name evidence="3" type="ordered locus">Smlt4452</name>
</gene>
<dbReference type="InterPro" id="IPR012334">
    <property type="entry name" value="Pectin_lyas_fold"/>
</dbReference>
<reference evidence="3 4" key="1">
    <citation type="journal article" date="2008" name="Genome Biol.">
        <title>The complete genome, comparative and functional analysis of Stenotrophomonas maltophilia reveals an organism heavily shielded by drug resistance determinants.</title>
        <authorList>
            <person name="Crossman L.C."/>
            <person name="Gould V.C."/>
            <person name="Dow J.M."/>
            <person name="Vernikos G.S."/>
            <person name="Okazaki A."/>
            <person name="Sebaihia M."/>
            <person name="Saunders D."/>
            <person name="Arrowsmith C."/>
            <person name="Carver T."/>
            <person name="Peters N."/>
            <person name="Adlem E."/>
            <person name="Kerhornou A."/>
            <person name="Lord A."/>
            <person name="Murphy L."/>
            <person name="Seeger K."/>
            <person name="Squares R."/>
            <person name="Rutter S."/>
            <person name="Quail M.A."/>
            <person name="Rajandream M.A."/>
            <person name="Harris D."/>
            <person name="Churcher C."/>
            <person name="Bentley S.D."/>
            <person name="Parkhill J."/>
            <person name="Thomson N.R."/>
            <person name="Avison M.B."/>
        </authorList>
    </citation>
    <scope>NUCLEOTIDE SEQUENCE [LARGE SCALE GENOMIC DNA]</scope>
    <source>
        <strain evidence="3 4">K279a</strain>
    </source>
</reference>
<dbReference type="NCBIfam" id="TIGR01901">
    <property type="entry name" value="adhes_NPXG"/>
    <property type="match status" value="1"/>
</dbReference>
<dbReference type="InterPro" id="IPR008638">
    <property type="entry name" value="FhaB/CdiA-like_TPS"/>
</dbReference>
<dbReference type="KEGG" id="sml:Smlt4452"/>
<dbReference type="InterPro" id="IPR041620">
    <property type="entry name" value="CdiA_C_tRNase"/>
</dbReference>
<dbReference type="InterPro" id="IPR025157">
    <property type="entry name" value="Hemagglutinin_rpt"/>
</dbReference>
<name>B2FLL9_STRMK</name>
<dbReference type="Pfam" id="PF18664">
    <property type="entry name" value="CdiA_C_tRNase"/>
    <property type="match status" value="1"/>
</dbReference>
<dbReference type="SMART" id="SM00912">
    <property type="entry name" value="Haemagg_act"/>
    <property type="match status" value="1"/>
</dbReference>
<evidence type="ECO:0000313" key="3">
    <source>
        <dbReference type="EMBL" id="CAQ47817.1"/>
    </source>
</evidence>
<dbReference type="NCBIfam" id="TIGR01731">
    <property type="entry name" value="fil_hemag_20aa"/>
    <property type="match status" value="24"/>
</dbReference>
<dbReference type="SUPFAM" id="SSF51126">
    <property type="entry name" value="Pectin lyase-like"/>
    <property type="match status" value="1"/>
</dbReference>